<evidence type="ECO:0000256" key="1">
    <source>
        <dbReference type="SAM" id="MobiDB-lite"/>
    </source>
</evidence>
<dbReference type="EMBL" id="CP029347">
    <property type="protein sequence ID" value="AWL10597.1"/>
    <property type="molecule type" value="Genomic_DNA"/>
</dbReference>
<name>A0A2S2E0Q5_9ALTE</name>
<feature type="region of interest" description="Disordered" evidence="1">
    <location>
        <begin position="22"/>
        <end position="55"/>
    </location>
</feature>
<feature type="compositionally biased region" description="Polar residues" evidence="1">
    <location>
        <begin position="26"/>
        <end position="40"/>
    </location>
</feature>
<dbReference type="RefSeq" id="WP_109338298.1">
    <property type="nucleotide sequence ID" value="NZ_CP029347.1"/>
</dbReference>
<organism evidence="2 3">
    <name type="scientific">Saliniradius amylolyticus</name>
    <dbReference type="NCBI Taxonomy" id="2183582"/>
    <lineage>
        <taxon>Bacteria</taxon>
        <taxon>Pseudomonadati</taxon>
        <taxon>Pseudomonadota</taxon>
        <taxon>Gammaproteobacteria</taxon>
        <taxon>Alteromonadales</taxon>
        <taxon>Alteromonadaceae</taxon>
        <taxon>Saliniradius</taxon>
    </lineage>
</organism>
<accession>A0A2S2E0Q5</accession>
<dbReference type="OrthoDB" id="6388153at2"/>
<dbReference type="AlphaFoldDB" id="A0A2S2E0Q5"/>
<gene>
    <name evidence="2" type="ORF">HMF8227_00089</name>
</gene>
<dbReference type="KEGG" id="salh:HMF8227_00089"/>
<evidence type="ECO:0000313" key="3">
    <source>
        <dbReference type="Proteomes" id="UP000245728"/>
    </source>
</evidence>
<reference evidence="2 3" key="1">
    <citation type="submission" date="2018-05" db="EMBL/GenBank/DDBJ databases">
        <title>Salinimonas sp. HMF8227 Genome sequencing and assembly.</title>
        <authorList>
            <person name="Kang H."/>
            <person name="Kang J."/>
            <person name="Cha I."/>
            <person name="Kim H."/>
            <person name="Joh K."/>
        </authorList>
    </citation>
    <scope>NUCLEOTIDE SEQUENCE [LARGE SCALE GENOMIC DNA]</scope>
    <source>
        <strain evidence="2 3">HMF8227</strain>
    </source>
</reference>
<proteinExistence type="predicted"/>
<dbReference type="Proteomes" id="UP000245728">
    <property type="component" value="Chromosome"/>
</dbReference>
<evidence type="ECO:0000313" key="2">
    <source>
        <dbReference type="EMBL" id="AWL10597.1"/>
    </source>
</evidence>
<protein>
    <submittedName>
        <fullName evidence="2">Uncharacterized protein</fullName>
    </submittedName>
</protein>
<keyword evidence="3" id="KW-1185">Reference proteome</keyword>
<sequence>MAISVTSNNLNSAMVSGAQGLERASSGITQNSADIASQQVAKEPGADASLQEQLASSRPGLTDSLVGLSTNLTYAQASAEVIETTDEMIGRFVDETV</sequence>